<evidence type="ECO:0000256" key="1">
    <source>
        <dbReference type="SAM" id="MobiDB-lite"/>
    </source>
</evidence>
<evidence type="ECO:0000313" key="3">
    <source>
        <dbReference type="Proteomes" id="UP000287519"/>
    </source>
</evidence>
<accession>A0A402CH05</accession>
<feature type="region of interest" description="Disordered" evidence="1">
    <location>
        <begin position="19"/>
        <end position="51"/>
    </location>
</feature>
<sequence length="51" mass="5450">MVDGGHVFVGADTIDDEVTRGIALPRPRDADVPSRPHSTAASRRFPCGRCS</sequence>
<keyword evidence="3" id="KW-1185">Reference proteome</keyword>
<proteinExistence type="predicted"/>
<protein>
    <submittedName>
        <fullName evidence="2">Uncharacterized protein</fullName>
    </submittedName>
</protein>
<name>A0A402CH05_RHOWR</name>
<reference evidence="2 3" key="1">
    <citation type="submission" date="2018-11" db="EMBL/GenBank/DDBJ databases">
        <title>Microbial catabolism of amino acid.</title>
        <authorList>
            <person name="Hibi M."/>
            <person name="Ogawa J."/>
        </authorList>
    </citation>
    <scope>NUCLEOTIDE SEQUENCE [LARGE SCALE GENOMIC DNA]</scope>
    <source>
        <strain evidence="2 3">C31-06</strain>
    </source>
</reference>
<dbReference type="AlphaFoldDB" id="A0A402CH05"/>
<comment type="caution">
    <text evidence="2">The sequence shown here is derived from an EMBL/GenBank/DDBJ whole genome shotgun (WGS) entry which is preliminary data.</text>
</comment>
<evidence type="ECO:0000313" key="2">
    <source>
        <dbReference type="EMBL" id="GCE42891.1"/>
    </source>
</evidence>
<organism evidence="2 3">
    <name type="scientific">Rhodococcus wratislaviensis</name>
    <name type="common">Tsukamurella wratislaviensis</name>
    <dbReference type="NCBI Taxonomy" id="44752"/>
    <lineage>
        <taxon>Bacteria</taxon>
        <taxon>Bacillati</taxon>
        <taxon>Actinomycetota</taxon>
        <taxon>Actinomycetes</taxon>
        <taxon>Mycobacteriales</taxon>
        <taxon>Nocardiaceae</taxon>
        <taxon>Rhodococcus</taxon>
    </lineage>
</organism>
<dbReference type="EMBL" id="BHYM01000062">
    <property type="protein sequence ID" value="GCE42891.1"/>
    <property type="molecule type" value="Genomic_DNA"/>
</dbReference>
<gene>
    <name evidence="2" type="ORF">Rhow_007020</name>
</gene>
<dbReference type="Proteomes" id="UP000287519">
    <property type="component" value="Unassembled WGS sequence"/>
</dbReference>